<name>A0A370HDK5_9NOCA</name>
<accession>A0A370HDK5</accession>
<dbReference type="InterPro" id="IPR029016">
    <property type="entry name" value="GAF-like_dom_sf"/>
</dbReference>
<dbReference type="EMBL" id="QQAZ01000002">
    <property type="protein sequence ID" value="RDI54495.1"/>
    <property type="molecule type" value="Genomic_DNA"/>
</dbReference>
<evidence type="ECO:0000313" key="2">
    <source>
        <dbReference type="EMBL" id="RDI54495.1"/>
    </source>
</evidence>
<dbReference type="Gene3D" id="3.30.450.40">
    <property type="match status" value="1"/>
</dbReference>
<comment type="caution">
    <text evidence="2">The sequence shown here is derived from an EMBL/GenBank/DDBJ whole genome shotgun (WGS) entry which is preliminary data.</text>
</comment>
<dbReference type="Proteomes" id="UP000255355">
    <property type="component" value="Unassembled WGS sequence"/>
</dbReference>
<dbReference type="Pfam" id="PF01590">
    <property type="entry name" value="GAF"/>
    <property type="match status" value="1"/>
</dbReference>
<sequence>MRSDVRASWDRARRRGLHPNRHLPQVVLTADELREYRENDPMGTVLPTLLTSLDAAASEPGHILFVGDAQGHLLWVRGDASTRRVAERANLVSGARWSEAGAGTNGVGTALALGKPFQVRGAEHYLSLAMEFTCTAAPIRDPATGAVIGVVDVTCRRQDARAMALPLVTAAARLAEAHLADLYRRRDAEARTRYVDRISARSPDWNALLSVDGRVLHAEPAGWLPTIWPGALVEGPATLPDGRPVVLERLSQTGMFAVRAPRRGVLDTRVAHVTALGRDRALLDLDGAVHQLSARHSELVVLLLAHPEGITAAALAEQVYGSGGKVVTVRAELARLRRILGYRLIANPYRIDPSVTADFQQPGDRAAGRTVLPSSQAPGIIRLRHRFDRGDVPFGLA</sequence>
<dbReference type="STRING" id="1210089.GCA_001613165_04818"/>
<gene>
    <name evidence="2" type="ORF">DFR68_102623</name>
</gene>
<dbReference type="OrthoDB" id="3928741at2"/>
<dbReference type="AlphaFoldDB" id="A0A370HDK5"/>
<proteinExistence type="predicted"/>
<dbReference type="InterPro" id="IPR003018">
    <property type="entry name" value="GAF"/>
</dbReference>
<dbReference type="RefSeq" id="WP_068023749.1">
    <property type="nucleotide sequence ID" value="NZ_QQAZ01000002.1"/>
</dbReference>
<keyword evidence="3" id="KW-1185">Reference proteome</keyword>
<evidence type="ECO:0000259" key="1">
    <source>
        <dbReference type="Pfam" id="PF01590"/>
    </source>
</evidence>
<evidence type="ECO:0000313" key="3">
    <source>
        <dbReference type="Proteomes" id="UP000255355"/>
    </source>
</evidence>
<protein>
    <submittedName>
        <fullName evidence="2">GAF domain-containing protein</fullName>
    </submittedName>
</protein>
<organism evidence="2 3">
    <name type="scientific">Nocardia mexicana</name>
    <dbReference type="NCBI Taxonomy" id="279262"/>
    <lineage>
        <taxon>Bacteria</taxon>
        <taxon>Bacillati</taxon>
        <taxon>Actinomycetota</taxon>
        <taxon>Actinomycetes</taxon>
        <taxon>Mycobacteriales</taxon>
        <taxon>Nocardiaceae</taxon>
        <taxon>Nocardia</taxon>
    </lineage>
</organism>
<reference evidence="2 3" key="1">
    <citation type="submission" date="2018-07" db="EMBL/GenBank/DDBJ databases">
        <title>Genomic Encyclopedia of Type Strains, Phase IV (KMG-IV): sequencing the most valuable type-strain genomes for metagenomic binning, comparative biology and taxonomic classification.</title>
        <authorList>
            <person name="Goeker M."/>
        </authorList>
    </citation>
    <scope>NUCLEOTIDE SEQUENCE [LARGE SCALE GENOMIC DNA]</scope>
    <source>
        <strain evidence="2 3">DSM 44952</strain>
    </source>
</reference>
<feature type="domain" description="GAF" evidence="1">
    <location>
        <begin position="75"/>
        <end position="178"/>
    </location>
</feature>